<dbReference type="GeneID" id="8863672"/>
<feature type="coiled-coil region" evidence="1">
    <location>
        <begin position="233"/>
        <end position="260"/>
    </location>
</feature>
<dbReference type="InParanoid" id="D2UX36"/>
<feature type="compositionally biased region" description="Low complexity" evidence="2">
    <location>
        <begin position="975"/>
        <end position="988"/>
    </location>
</feature>
<dbReference type="VEuPathDB" id="AmoebaDB:NAEGRDRAFT_45277"/>
<feature type="compositionally biased region" description="Polar residues" evidence="2">
    <location>
        <begin position="807"/>
        <end position="821"/>
    </location>
</feature>
<feature type="region of interest" description="Disordered" evidence="2">
    <location>
        <begin position="703"/>
        <end position="745"/>
    </location>
</feature>
<proteinExistence type="predicted"/>
<keyword evidence="4" id="KW-1185">Reference proteome</keyword>
<feature type="region of interest" description="Disordered" evidence="2">
    <location>
        <begin position="807"/>
        <end position="830"/>
    </location>
</feature>
<reference evidence="3 4" key="1">
    <citation type="journal article" date="2010" name="Cell">
        <title>The genome of Naegleria gruberi illuminates early eukaryotic versatility.</title>
        <authorList>
            <person name="Fritz-Laylin L.K."/>
            <person name="Prochnik S.E."/>
            <person name="Ginger M.L."/>
            <person name="Dacks J.B."/>
            <person name="Carpenter M.L."/>
            <person name="Field M.C."/>
            <person name="Kuo A."/>
            <person name="Paredez A."/>
            <person name="Chapman J."/>
            <person name="Pham J."/>
            <person name="Shu S."/>
            <person name="Neupane R."/>
            <person name="Cipriano M."/>
            <person name="Mancuso J."/>
            <person name="Tu H."/>
            <person name="Salamov A."/>
            <person name="Lindquist E."/>
            <person name="Shapiro H."/>
            <person name="Lucas S."/>
            <person name="Grigoriev I.V."/>
            <person name="Cande W.Z."/>
            <person name="Fulton C."/>
            <person name="Rokhsar D.S."/>
            <person name="Dawson S.C."/>
        </authorList>
    </citation>
    <scope>NUCLEOTIDE SEQUENCE [LARGE SCALE GENOMIC DNA]</scope>
    <source>
        <strain evidence="3 4">NEG-M</strain>
    </source>
</reference>
<dbReference type="OrthoDB" id="10434032at2759"/>
<dbReference type="Proteomes" id="UP000006671">
    <property type="component" value="Unassembled WGS sequence"/>
</dbReference>
<dbReference type="RefSeq" id="XP_002683300.1">
    <property type="nucleotide sequence ID" value="XM_002683254.1"/>
</dbReference>
<gene>
    <name evidence="3" type="ORF">NAEGRDRAFT_45277</name>
</gene>
<name>D2UX36_NAEGR</name>
<dbReference type="EMBL" id="GG738845">
    <property type="protein sequence ID" value="EFC50556.1"/>
    <property type="molecule type" value="Genomic_DNA"/>
</dbReference>
<feature type="region of interest" description="Disordered" evidence="2">
    <location>
        <begin position="540"/>
        <end position="576"/>
    </location>
</feature>
<feature type="compositionally biased region" description="Polar residues" evidence="2">
    <location>
        <begin position="542"/>
        <end position="565"/>
    </location>
</feature>
<sequence>MSNNNNNTSNQSTVSLSVNNNSSSLNLTTPTNRIGRSRSVLSKKAGVAGIVGLVANNTSANSSITSNTSTNLKIPVQRLNQSKDESNTSGIKDDINNTSSFSYTKEFEEEKLGEMNDDELFQKLRDIIKGEQSEESILQAKVVNRIASSINEKYTTEYIQEWKQLNLFHYKKLNQLGSDAKDNMTDLSTLVYDLMAFKDIILEYYTVLPYKLLQDIVLISSKFYRKQIISKRYLQMEKEVEFLRGENKFLKENTANVEKQTLKLYNELTDAFLRNQESAVSEIETDRSSSDEGENIKNSKYNEELRELGYKLDSELRGAFQKINALKEVLDNSLTQSNTLKSTEAKVFQQLQSVSVQLITLSKKFDGKLQDSVQNISKEIDKALEKKLKASKRDMVQWRLFNKDVVSKSQMKELLMKAREDLLSIKDDNDAKEESRDEKMAEKILQVDESLKSLILQVAPNEFSRVPEENQLRGNNTDTKRPIKLLQQTLNEIRYEKNAEKAAKQSYLKKFTSTVALAVEQKDAGRSAPVKKMSASIFDEQAPQTPTEEDAANNNSHCTSVNNSNTEEKEEPSSINVQQPFKVDQMLKHIEKITTNIQEDNKSFQVYQKKLQETEKKYVSKIKDLERQVLILQEELVKKNTKPQGKSPINKVTNAVTAVNRMKSAAEESSSNLLSTDFSTNPILSPSPTPNNLQNLFATPKSASTLDDQRSFSNSPQPKAVDKSFQNTNSNSGILKSHGSKTNVQQQQLQQQQQSFVDTPSKSVTFQLPANGSINPNNQTIQNSVDVRQSVDSKVGNLSISVTDSRVKFPNSNSQNTTPSKSYDHNTDNLVTPNINTNTRNETETIIIPSPLTQVVISSNETYNGEVSSPTSFHTENNPLVLQISSYGGYPQKYAYGSGISTSNTANNYVGIDMLQQQQPQYNYYDSENEMDYRRDISQNPDAVKECLTAQSIGPLGTASGRRRPEEINIVTYNRSSSPVSRSESVSPTMRKTRRTNSRRKELEDEQIVVAPNEYGITTDEVHALPLITSLLLEDPQLHEKVMRKKKSSLPYLFNNNNEEVIN</sequence>
<feature type="region of interest" description="Disordered" evidence="2">
    <location>
        <begin position="1"/>
        <end position="32"/>
    </location>
</feature>
<feature type="compositionally biased region" description="Polar residues" evidence="2">
    <location>
        <begin position="703"/>
        <end position="717"/>
    </location>
</feature>
<dbReference type="OMA" id="ENEMDYR"/>
<dbReference type="KEGG" id="ngr:NAEGRDRAFT_45277"/>
<evidence type="ECO:0000256" key="2">
    <source>
        <dbReference type="SAM" id="MobiDB-lite"/>
    </source>
</evidence>
<feature type="coiled-coil region" evidence="1">
    <location>
        <begin position="597"/>
        <end position="642"/>
    </location>
</feature>
<feature type="compositionally biased region" description="Polar residues" evidence="2">
    <location>
        <begin position="724"/>
        <end position="744"/>
    </location>
</feature>
<evidence type="ECO:0000313" key="4">
    <source>
        <dbReference type="Proteomes" id="UP000006671"/>
    </source>
</evidence>
<evidence type="ECO:0000313" key="3">
    <source>
        <dbReference type="EMBL" id="EFC50556.1"/>
    </source>
</evidence>
<organism evidence="4">
    <name type="scientific">Naegleria gruberi</name>
    <name type="common">Amoeba</name>
    <dbReference type="NCBI Taxonomy" id="5762"/>
    <lineage>
        <taxon>Eukaryota</taxon>
        <taxon>Discoba</taxon>
        <taxon>Heterolobosea</taxon>
        <taxon>Tetramitia</taxon>
        <taxon>Eutetramitia</taxon>
        <taxon>Vahlkampfiidae</taxon>
        <taxon>Naegleria</taxon>
    </lineage>
</organism>
<keyword evidence="1" id="KW-0175">Coiled coil</keyword>
<feature type="region of interest" description="Disordered" evidence="2">
    <location>
        <begin position="975"/>
        <end position="1003"/>
    </location>
</feature>
<evidence type="ECO:0000256" key="1">
    <source>
        <dbReference type="SAM" id="Coils"/>
    </source>
</evidence>
<accession>D2UX36</accession>
<dbReference type="AlphaFoldDB" id="D2UX36"/>
<protein>
    <submittedName>
        <fullName evidence="3">Predicted protein</fullName>
    </submittedName>
</protein>